<dbReference type="PANTHER" id="PTHR30483">
    <property type="entry name" value="LEUCINE-SPECIFIC-BINDING PROTEIN"/>
    <property type="match status" value="1"/>
</dbReference>
<dbReference type="SUPFAM" id="SSF53822">
    <property type="entry name" value="Periplasmic binding protein-like I"/>
    <property type="match status" value="1"/>
</dbReference>
<dbReference type="PROSITE" id="PS51318">
    <property type="entry name" value="TAT"/>
    <property type="match status" value="1"/>
</dbReference>
<dbReference type="PANTHER" id="PTHR30483:SF6">
    <property type="entry name" value="PERIPLASMIC BINDING PROTEIN OF ABC TRANSPORTER FOR NATURAL AMINO ACIDS"/>
    <property type="match status" value="1"/>
</dbReference>
<dbReference type="PROSITE" id="PS51257">
    <property type="entry name" value="PROKAR_LIPOPROTEIN"/>
    <property type="match status" value="1"/>
</dbReference>
<dbReference type="InterPro" id="IPR028081">
    <property type="entry name" value="Leu-bd"/>
</dbReference>
<organism evidence="3 4">
    <name type="scientific">Haloferax massiliensis</name>
    <dbReference type="NCBI Taxonomy" id="1476858"/>
    <lineage>
        <taxon>Archaea</taxon>
        <taxon>Methanobacteriati</taxon>
        <taxon>Methanobacteriota</taxon>
        <taxon>Stenosarchaea group</taxon>
        <taxon>Halobacteria</taxon>
        <taxon>Halobacteriales</taxon>
        <taxon>Haloferacaceae</taxon>
        <taxon>Haloferax</taxon>
    </lineage>
</organism>
<gene>
    <name evidence="3" type="ORF">BN996_02471</name>
</gene>
<sequence length="414" mass="42789">MTVRYDRRTFLRTAAGAVGLGSLSGCVGTFGTESGEPVRFGAMLPVSGSLEQVGTHGKRAAEQAVEDINRAGGVLGRPVELTAVDTEGSASVATDGYASLADAGVVGFVGGLVSDVSLALAPKAAADAVMEMSPASTNPRLSDAGRADGRKFFGRTVPSDSLQATAMAKILDAPQYADADRVALLTVDGAFGSDLGTTLADQLDAEVVTEVSYDPSAEGFGGVVDEVFADSPDAVGFVSVPGQERGVLDAYGASDHEAPWVFSAGLFDGEIPPYYEGFYSASLSSVRTDGYFDLSQRLSDIAPLQPYAANAYDALFLMATAAEYAGEASGPAIADALQVVSGGTGHTVSVGEFDRVRTLVDAGRELNYQGASSGVDLTEALEPLSSYLVERVHDGSVEQVELLQRQFFESGGAQ</sequence>
<evidence type="ECO:0000313" key="3">
    <source>
        <dbReference type="EMBL" id="CQR50985.1"/>
    </source>
</evidence>
<dbReference type="AlphaFoldDB" id="A0A0D6JTS8"/>
<keyword evidence="4" id="KW-1185">Reference proteome</keyword>
<evidence type="ECO:0000256" key="1">
    <source>
        <dbReference type="ARBA" id="ARBA00022729"/>
    </source>
</evidence>
<accession>A0A0D6JTS8</accession>
<protein>
    <recommendedName>
        <fullName evidence="2">Leucine-binding protein domain-containing protein</fullName>
    </recommendedName>
</protein>
<dbReference type="InterPro" id="IPR028082">
    <property type="entry name" value="Peripla_BP_I"/>
</dbReference>
<dbReference type="Pfam" id="PF13458">
    <property type="entry name" value="Peripla_BP_6"/>
    <property type="match status" value="1"/>
</dbReference>
<dbReference type="Proteomes" id="UP000198902">
    <property type="component" value="Unassembled WGS sequence"/>
</dbReference>
<keyword evidence="1" id="KW-0732">Signal</keyword>
<evidence type="ECO:0000313" key="4">
    <source>
        <dbReference type="Proteomes" id="UP000198902"/>
    </source>
</evidence>
<proteinExistence type="predicted"/>
<dbReference type="InterPro" id="IPR006311">
    <property type="entry name" value="TAT_signal"/>
</dbReference>
<reference evidence="4" key="1">
    <citation type="submission" date="2015-03" db="EMBL/GenBank/DDBJ databases">
        <authorList>
            <person name="Urmite Genomes"/>
        </authorList>
    </citation>
    <scope>NUCLEOTIDE SEQUENCE [LARGE SCALE GENOMIC DNA]</scope>
    <source>
        <strain evidence="4">Arc-Hr</strain>
    </source>
</reference>
<dbReference type="InterPro" id="IPR051010">
    <property type="entry name" value="BCAA_transport"/>
</dbReference>
<feature type="domain" description="Leucine-binding protein" evidence="2">
    <location>
        <begin position="37"/>
        <end position="338"/>
    </location>
</feature>
<name>A0A0D6JTS8_9EURY</name>
<evidence type="ECO:0000259" key="2">
    <source>
        <dbReference type="Pfam" id="PF13458"/>
    </source>
</evidence>
<dbReference type="OrthoDB" id="21336at2157"/>
<dbReference type="Gene3D" id="3.40.50.2300">
    <property type="match status" value="2"/>
</dbReference>
<dbReference type="EMBL" id="CSTE01000002">
    <property type="protein sequence ID" value="CQR50985.1"/>
    <property type="molecule type" value="Genomic_DNA"/>
</dbReference>